<comment type="caution">
    <text evidence="2">The sequence shown here is derived from an EMBL/GenBank/DDBJ whole genome shotgun (WGS) entry which is preliminary data.</text>
</comment>
<dbReference type="Proteomes" id="UP000185596">
    <property type="component" value="Unassembled WGS sequence"/>
</dbReference>
<proteinExistence type="predicted"/>
<feature type="transmembrane region" description="Helical" evidence="1">
    <location>
        <begin position="40"/>
        <end position="60"/>
    </location>
</feature>
<keyword evidence="1" id="KW-1133">Transmembrane helix</keyword>
<evidence type="ECO:0000313" key="3">
    <source>
        <dbReference type="Proteomes" id="UP000185596"/>
    </source>
</evidence>
<dbReference type="EMBL" id="MSIE01000006">
    <property type="protein sequence ID" value="OLF18677.1"/>
    <property type="molecule type" value="Genomic_DNA"/>
</dbReference>
<sequence>MDTRDLTNALREATEDLAPRPDFAEAVVSGGRRRRTRTRLGAAALATTAAAVVAAVVVVGSTETAAPPPGQGDATPTPVHEPKVDTRMTLSGGNLLDDKQATARVIAAWTPGLDNDPAGDMLADRLGEPHVYWHGTTPAGPAAVVMQTVRLAADDRLPPAQRGQEVLAIGLVTTPPGTDEPRLIGLQVEFDGLGGHFLMPDDRTVVALSPVGPDFDSGAEALWVSDAISYDEDGRSQREWESIYSSELVTLTQLPEGTNPLNVRLVISGGNAPPARGGKMGAHLDLLITSGYPAQLTPVDRGLGWKTRLETGQPRGLERPEEVFTTAVRDSGLLDASSYTDDSPDWTVVAGMADGRTVVLGEWQELDNPAQLYAVLLDREGRVRSVEHVAAADRNNPLPVVYRLPDEQGTVVAAFGEQLSWRGSPSSPWSEPVDDVALLPPDATEVQVGSQVVELGS</sequence>
<dbReference type="STRING" id="1912961.BU204_05300"/>
<name>A0A1Q8CWE8_9PSEU</name>
<keyword evidence="1" id="KW-0812">Transmembrane</keyword>
<accession>A0A1Q8CWE8</accession>
<evidence type="ECO:0000256" key="1">
    <source>
        <dbReference type="SAM" id="Phobius"/>
    </source>
</evidence>
<organism evidence="2 3">
    <name type="scientific">Actinophytocola xanthii</name>
    <dbReference type="NCBI Taxonomy" id="1912961"/>
    <lineage>
        <taxon>Bacteria</taxon>
        <taxon>Bacillati</taxon>
        <taxon>Actinomycetota</taxon>
        <taxon>Actinomycetes</taxon>
        <taxon>Pseudonocardiales</taxon>
        <taxon>Pseudonocardiaceae</taxon>
    </lineage>
</organism>
<keyword evidence="1" id="KW-0472">Membrane</keyword>
<gene>
    <name evidence="2" type="ORF">BU204_05300</name>
</gene>
<keyword evidence="3" id="KW-1185">Reference proteome</keyword>
<dbReference type="RefSeq" id="WP_075124407.1">
    <property type="nucleotide sequence ID" value="NZ_MSIE01000006.1"/>
</dbReference>
<protein>
    <submittedName>
        <fullName evidence="2">Uncharacterized protein</fullName>
    </submittedName>
</protein>
<evidence type="ECO:0000313" key="2">
    <source>
        <dbReference type="EMBL" id="OLF18677.1"/>
    </source>
</evidence>
<dbReference type="OrthoDB" id="3673627at2"/>
<dbReference type="AlphaFoldDB" id="A0A1Q8CWE8"/>
<reference evidence="2 3" key="1">
    <citation type="submission" date="2016-12" db="EMBL/GenBank/DDBJ databases">
        <title>The draft genome sequence of Actinophytocola sp. 11-183.</title>
        <authorList>
            <person name="Wang W."/>
            <person name="Yuan L."/>
        </authorList>
    </citation>
    <scope>NUCLEOTIDE SEQUENCE [LARGE SCALE GENOMIC DNA]</scope>
    <source>
        <strain evidence="2 3">11-183</strain>
    </source>
</reference>